<sequence length="241" mass="27763">MDYINILKEFFVDESIFVSRKKRLIVFLGSFADFDSFEYCQQLADQSKLLYKYSIDLIIIGIGSQSSKEKFCDFNKMDIKNVFSVNNSDLHNQLNFNKGLVSPLPAIINLLIMCTGIKSKGTIKEVLRGYFGDRNANKLFSEDEIIKIGSISLFKGEMFDVFSKNDVLRPFELATRRLVNMIEILSNWNIYVTDQSYLTQRSATILLDENNQLLYEFISESLLGYSSNMSKPISFLEDFLN</sequence>
<proteinExistence type="predicted"/>
<dbReference type="Pfam" id="PF13911">
    <property type="entry name" value="AhpC-TSA_2"/>
    <property type="match status" value="1"/>
</dbReference>
<reference evidence="1 2" key="1">
    <citation type="journal article" date="2018" name="Appl. Environ. Microbiol.">
        <title>Genome rearrangement shapes Prochlorococcus ecological adaptation.</title>
        <authorList>
            <person name="Yan W."/>
            <person name="Wei S."/>
            <person name="Wang Q."/>
            <person name="Xiao X."/>
            <person name="Zeng Q."/>
            <person name="Jiao N."/>
            <person name="Zhang R."/>
        </authorList>
    </citation>
    <scope>NUCLEOTIDE SEQUENCE [LARGE SCALE GENOMIC DNA]</scope>
    <source>
        <strain evidence="1 2">XMU1408</strain>
    </source>
</reference>
<organism evidence="1 2">
    <name type="scientific">Prochlorococcus marinus XMU1408</name>
    <dbReference type="NCBI Taxonomy" id="2213228"/>
    <lineage>
        <taxon>Bacteria</taxon>
        <taxon>Bacillati</taxon>
        <taxon>Cyanobacteriota</taxon>
        <taxon>Cyanophyceae</taxon>
        <taxon>Synechococcales</taxon>
        <taxon>Prochlorococcaceae</taxon>
        <taxon>Prochlorococcus</taxon>
    </lineage>
</organism>
<dbReference type="OrthoDB" id="538741at2"/>
<evidence type="ECO:0000313" key="2">
    <source>
        <dbReference type="Proteomes" id="UP000247807"/>
    </source>
</evidence>
<dbReference type="RefSeq" id="WP_158466447.1">
    <property type="nucleotide sequence ID" value="NZ_QJUE01000002.1"/>
</dbReference>
<dbReference type="AlphaFoldDB" id="A0A318RGM7"/>
<name>A0A318RGM7_PROMR</name>
<dbReference type="InterPro" id="IPR032801">
    <property type="entry name" value="PXL2A/B/C"/>
</dbReference>
<comment type="caution">
    <text evidence="1">The sequence shown here is derived from an EMBL/GenBank/DDBJ whole genome shotgun (WGS) entry which is preliminary data.</text>
</comment>
<dbReference type="EMBL" id="QJUE01000002">
    <property type="protein sequence ID" value="PYE02953.1"/>
    <property type="molecule type" value="Genomic_DNA"/>
</dbReference>
<accession>A0A318RGM7</accession>
<evidence type="ECO:0000313" key="1">
    <source>
        <dbReference type="EMBL" id="PYE02953.1"/>
    </source>
</evidence>
<dbReference type="Proteomes" id="UP000247807">
    <property type="component" value="Unassembled WGS sequence"/>
</dbReference>
<gene>
    <name evidence="1" type="ORF">DNJ73_04185</name>
</gene>
<protein>
    <submittedName>
        <fullName evidence="1">Uncharacterized protein</fullName>
    </submittedName>
</protein>